<evidence type="ECO:0000313" key="4">
    <source>
        <dbReference type="EMBL" id="SEH06760.1"/>
    </source>
</evidence>
<keyword evidence="2" id="KW-0170">Cobalt</keyword>
<keyword evidence="5" id="KW-1185">Reference proteome</keyword>
<organism evidence="4 5">
    <name type="scientific">Candidatus Venteria ishoeyi</name>
    <dbReference type="NCBI Taxonomy" id="1899563"/>
    <lineage>
        <taxon>Bacteria</taxon>
        <taxon>Pseudomonadati</taxon>
        <taxon>Pseudomonadota</taxon>
        <taxon>Gammaproteobacteria</taxon>
        <taxon>Thiotrichales</taxon>
        <taxon>Thiotrichaceae</taxon>
        <taxon>Venteria</taxon>
    </lineage>
</organism>
<dbReference type="InterPro" id="IPR050554">
    <property type="entry name" value="Met_Synthase/Corrinoid"/>
</dbReference>
<dbReference type="InterPro" id="IPR036724">
    <property type="entry name" value="Cobalamin-bd_sf"/>
</dbReference>
<dbReference type="GO" id="GO:0031419">
    <property type="term" value="F:cobalamin binding"/>
    <property type="evidence" value="ECO:0007669"/>
    <property type="project" value="InterPro"/>
</dbReference>
<dbReference type="InterPro" id="IPR003759">
    <property type="entry name" value="Cbl-bd_cap"/>
</dbReference>
<dbReference type="PROSITE" id="PS51332">
    <property type="entry name" value="B12_BINDING"/>
    <property type="match status" value="1"/>
</dbReference>
<keyword evidence="4" id="KW-0489">Methyltransferase</keyword>
<dbReference type="PANTHER" id="PTHR45833:SF1">
    <property type="entry name" value="METHIONINE SYNTHASE"/>
    <property type="match status" value="1"/>
</dbReference>
<dbReference type="Gene3D" id="1.10.1240.10">
    <property type="entry name" value="Methionine synthase domain"/>
    <property type="match status" value="1"/>
</dbReference>
<dbReference type="GO" id="GO:0046872">
    <property type="term" value="F:metal ion binding"/>
    <property type="evidence" value="ECO:0007669"/>
    <property type="project" value="UniProtKB-KW"/>
</dbReference>
<protein>
    <submittedName>
        <fullName evidence="4">Methionine synthase</fullName>
        <ecNumber evidence="4">2.1.1.13</ecNumber>
    </submittedName>
</protein>
<dbReference type="SUPFAM" id="SSF52242">
    <property type="entry name" value="Cobalamin (vitamin B12)-binding domain"/>
    <property type="match status" value="1"/>
</dbReference>
<dbReference type="Proteomes" id="UP000236724">
    <property type="component" value="Unassembled WGS sequence"/>
</dbReference>
<dbReference type="AlphaFoldDB" id="A0A1H6F9H5"/>
<evidence type="ECO:0000313" key="5">
    <source>
        <dbReference type="Proteomes" id="UP000236724"/>
    </source>
</evidence>
<keyword evidence="4" id="KW-0808">Transferase</keyword>
<evidence type="ECO:0000256" key="2">
    <source>
        <dbReference type="ARBA" id="ARBA00023285"/>
    </source>
</evidence>
<dbReference type="Pfam" id="PF02607">
    <property type="entry name" value="B12-binding_2"/>
    <property type="match status" value="1"/>
</dbReference>
<dbReference type="RefSeq" id="WP_286019393.1">
    <property type="nucleotide sequence ID" value="NZ_FMSV02000504.1"/>
</dbReference>
<dbReference type="InterPro" id="IPR006158">
    <property type="entry name" value="Cobalamin-bd"/>
</dbReference>
<sequence>MPDYIRIADEMKAALLATDRLQAEDILTELTAQPILDVVEGVVVPAMENIGNDWEAGNVALSQVYMSARICEELVDSVLAPPGRLRNPQPNIGIVVLEDYHFLGKRIIHSILRATGYDIIDLGHLDADALIEQVEVDKIEVLLISTLMLRSALRITYVREQLQQRGQEVYLIVGGAPFRFDSQLWQEVGADATASGAEDLLPLFMEIIKGKVS</sequence>
<dbReference type="SUPFAM" id="SSF47644">
    <property type="entry name" value="Methionine synthase domain"/>
    <property type="match status" value="1"/>
</dbReference>
<dbReference type="GO" id="GO:0046653">
    <property type="term" value="P:tetrahydrofolate metabolic process"/>
    <property type="evidence" value="ECO:0007669"/>
    <property type="project" value="TreeGrafter"/>
</dbReference>
<gene>
    <name evidence="4" type="primary">metH_1</name>
    <name evidence="4" type="ORF">MBHS_02626</name>
</gene>
<dbReference type="Gene3D" id="3.40.50.280">
    <property type="entry name" value="Cobalamin-binding domain"/>
    <property type="match status" value="1"/>
</dbReference>
<feature type="domain" description="B12-binding" evidence="3">
    <location>
        <begin position="88"/>
        <end position="213"/>
    </location>
</feature>
<reference evidence="4 5" key="1">
    <citation type="submission" date="2016-10" db="EMBL/GenBank/DDBJ databases">
        <authorList>
            <person name="de Groot N.N."/>
        </authorList>
    </citation>
    <scope>NUCLEOTIDE SEQUENCE [LARGE SCALE GENOMIC DNA]</scope>
    <source>
        <strain evidence="4">MBHS1</strain>
    </source>
</reference>
<dbReference type="GO" id="GO:0008705">
    <property type="term" value="F:methionine synthase activity"/>
    <property type="evidence" value="ECO:0007669"/>
    <property type="project" value="UniProtKB-EC"/>
</dbReference>
<dbReference type="Pfam" id="PF02310">
    <property type="entry name" value="B12-binding"/>
    <property type="match status" value="1"/>
</dbReference>
<dbReference type="InterPro" id="IPR036594">
    <property type="entry name" value="Meth_synthase_dom"/>
</dbReference>
<name>A0A1H6F9H5_9GAMM</name>
<dbReference type="GO" id="GO:0050667">
    <property type="term" value="P:homocysteine metabolic process"/>
    <property type="evidence" value="ECO:0007669"/>
    <property type="project" value="TreeGrafter"/>
</dbReference>
<dbReference type="PANTHER" id="PTHR45833">
    <property type="entry name" value="METHIONINE SYNTHASE"/>
    <property type="match status" value="1"/>
</dbReference>
<dbReference type="SMART" id="SM01018">
    <property type="entry name" value="B12-binding_2"/>
    <property type="match status" value="1"/>
</dbReference>
<keyword evidence="1" id="KW-0479">Metal-binding</keyword>
<accession>A0A1H6F9H5</accession>
<proteinExistence type="predicted"/>
<evidence type="ECO:0000259" key="3">
    <source>
        <dbReference type="PROSITE" id="PS51332"/>
    </source>
</evidence>
<evidence type="ECO:0000256" key="1">
    <source>
        <dbReference type="ARBA" id="ARBA00022723"/>
    </source>
</evidence>
<dbReference type="GO" id="GO:0005829">
    <property type="term" value="C:cytosol"/>
    <property type="evidence" value="ECO:0007669"/>
    <property type="project" value="TreeGrafter"/>
</dbReference>
<dbReference type="EMBL" id="FMSV02000504">
    <property type="protein sequence ID" value="SEH06760.1"/>
    <property type="molecule type" value="Genomic_DNA"/>
</dbReference>
<dbReference type="EC" id="2.1.1.13" evidence="4"/>
<dbReference type="GO" id="GO:0032259">
    <property type="term" value="P:methylation"/>
    <property type="evidence" value="ECO:0007669"/>
    <property type="project" value="UniProtKB-KW"/>
</dbReference>